<dbReference type="Proteomes" id="UP000801492">
    <property type="component" value="Unassembled WGS sequence"/>
</dbReference>
<dbReference type="EMBL" id="VTPC01001260">
    <property type="protein sequence ID" value="KAF2902558.1"/>
    <property type="molecule type" value="Genomic_DNA"/>
</dbReference>
<name>A0A8K0DAM7_IGNLU</name>
<dbReference type="GO" id="GO:0000421">
    <property type="term" value="C:autophagosome membrane"/>
    <property type="evidence" value="ECO:0007669"/>
    <property type="project" value="TreeGrafter"/>
</dbReference>
<keyword evidence="3" id="KW-0677">Repeat</keyword>
<dbReference type="Pfam" id="PF08614">
    <property type="entry name" value="ATG16"/>
    <property type="match status" value="1"/>
</dbReference>
<evidence type="ECO:0000256" key="1">
    <source>
        <dbReference type="ARBA" id="ARBA00009271"/>
    </source>
</evidence>
<dbReference type="InterPro" id="IPR019775">
    <property type="entry name" value="WD40_repeat_CS"/>
</dbReference>
<feature type="repeat" description="WD" evidence="4">
    <location>
        <begin position="306"/>
        <end position="345"/>
    </location>
</feature>
<keyword evidence="8" id="KW-1185">Reference proteome</keyword>
<dbReference type="InterPro" id="IPR013923">
    <property type="entry name" value="Autophagy-rel_prot_16_dom"/>
</dbReference>
<reference evidence="7" key="1">
    <citation type="submission" date="2019-08" db="EMBL/GenBank/DDBJ databases">
        <title>The genome of the North American firefly Photinus pyralis.</title>
        <authorList>
            <consortium name="Photinus pyralis genome working group"/>
            <person name="Fallon T.R."/>
            <person name="Sander Lower S.E."/>
            <person name="Weng J.-K."/>
        </authorList>
    </citation>
    <scope>NUCLEOTIDE SEQUENCE</scope>
    <source>
        <strain evidence="7">TRF0915ILg1</strain>
        <tissue evidence="7">Whole body</tissue>
    </source>
</reference>
<dbReference type="InterPro" id="IPR001680">
    <property type="entry name" value="WD40_rpt"/>
</dbReference>
<dbReference type="InterPro" id="IPR045160">
    <property type="entry name" value="ATG16"/>
</dbReference>
<gene>
    <name evidence="7" type="ORF">ILUMI_03633</name>
</gene>
<dbReference type="SUPFAM" id="SSF50978">
    <property type="entry name" value="WD40 repeat-like"/>
    <property type="match status" value="1"/>
</dbReference>
<feature type="non-terminal residue" evidence="7">
    <location>
        <position position="1"/>
    </location>
</feature>
<feature type="repeat" description="WD" evidence="4">
    <location>
        <begin position="262"/>
        <end position="303"/>
    </location>
</feature>
<comment type="similarity">
    <text evidence="1">Belongs to the WD repeat ATG16 family.</text>
</comment>
<keyword evidence="5" id="KW-0175">Coiled coil</keyword>
<dbReference type="GO" id="GO:0034045">
    <property type="term" value="C:phagophore assembly site membrane"/>
    <property type="evidence" value="ECO:0007669"/>
    <property type="project" value="TreeGrafter"/>
</dbReference>
<feature type="coiled-coil region" evidence="5">
    <location>
        <begin position="42"/>
        <end position="107"/>
    </location>
</feature>
<dbReference type="PROSITE" id="PS00678">
    <property type="entry name" value="WD_REPEATS_1"/>
    <property type="match status" value="1"/>
</dbReference>
<evidence type="ECO:0000313" key="8">
    <source>
        <dbReference type="Proteomes" id="UP000801492"/>
    </source>
</evidence>
<protein>
    <recommendedName>
        <fullName evidence="6">Autophagy-related protein 16 domain-containing protein</fullName>
    </recommendedName>
</protein>
<dbReference type="GO" id="GO:0034274">
    <property type="term" value="C:Atg12-Atg5-Atg16 complex"/>
    <property type="evidence" value="ECO:0007669"/>
    <property type="project" value="TreeGrafter"/>
</dbReference>
<dbReference type="SMART" id="SM00320">
    <property type="entry name" value="WD40"/>
    <property type="match status" value="2"/>
</dbReference>
<dbReference type="PANTHER" id="PTHR19878:SF8">
    <property type="entry name" value="AUTOPHAGY-RELATED 16, ISOFORM F"/>
    <property type="match status" value="1"/>
</dbReference>
<proteinExistence type="inferred from homology"/>
<evidence type="ECO:0000259" key="6">
    <source>
        <dbReference type="Pfam" id="PF08614"/>
    </source>
</evidence>
<dbReference type="Gene3D" id="2.130.10.10">
    <property type="entry name" value="YVTN repeat-like/Quinoprotein amine dehydrogenase"/>
    <property type="match status" value="1"/>
</dbReference>
<evidence type="ECO:0000256" key="2">
    <source>
        <dbReference type="ARBA" id="ARBA00022574"/>
    </source>
</evidence>
<feature type="domain" description="Autophagy-related protein 16" evidence="6">
    <location>
        <begin position="12"/>
        <end position="211"/>
    </location>
</feature>
<comment type="caution">
    <text evidence="7">The sequence shown here is derived from an EMBL/GenBank/DDBJ whole genome shotgun (WGS) entry which is preliminary data.</text>
</comment>
<dbReference type="GO" id="GO:0043495">
    <property type="term" value="F:protein-membrane adaptor activity"/>
    <property type="evidence" value="ECO:0007669"/>
    <property type="project" value="TreeGrafter"/>
</dbReference>
<dbReference type="PANTHER" id="PTHR19878">
    <property type="entry name" value="AUTOPHAGY PROTEIN 16-LIKE"/>
    <property type="match status" value="1"/>
</dbReference>
<dbReference type="Pfam" id="PF00400">
    <property type="entry name" value="WD40"/>
    <property type="match status" value="2"/>
</dbReference>
<dbReference type="GO" id="GO:0000045">
    <property type="term" value="P:autophagosome assembly"/>
    <property type="evidence" value="ECO:0007669"/>
    <property type="project" value="InterPro"/>
</dbReference>
<evidence type="ECO:0000256" key="4">
    <source>
        <dbReference type="PROSITE-ProRule" id="PRU00221"/>
    </source>
</evidence>
<accession>A0A8K0DAM7</accession>
<feature type="coiled-coil region" evidence="5">
    <location>
        <begin position="143"/>
        <end position="205"/>
    </location>
</feature>
<evidence type="ECO:0000313" key="7">
    <source>
        <dbReference type="EMBL" id="KAF2902558.1"/>
    </source>
</evidence>
<dbReference type="CDD" id="cd22887">
    <property type="entry name" value="Atg16_CCD"/>
    <property type="match status" value="1"/>
</dbReference>
<organism evidence="7 8">
    <name type="scientific">Ignelater luminosus</name>
    <name type="common">Cucubano</name>
    <name type="synonym">Pyrophorus luminosus</name>
    <dbReference type="NCBI Taxonomy" id="2038154"/>
    <lineage>
        <taxon>Eukaryota</taxon>
        <taxon>Metazoa</taxon>
        <taxon>Ecdysozoa</taxon>
        <taxon>Arthropoda</taxon>
        <taxon>Hexapoda</taxon>
        <taxon>Insecta</taxon>
        <taxon>Pterygota</taxon>
        <taxon>Neoptera</taxon>
        <taxon>Endopterygota</taxon>
        <taxon>Coleoptera</taxon>
        <taxon>Polyphaga</taxon>
        <taxon>Elateriformia</taxon>
        <taxon>Elateroidea</taxon>
        <taxon>Elateridae</taxon>
        <taxon>Agrypninae</taxon>
        <taxon>Pyrophorini</taxon>
        <taxon>Ignelater</taxon>
    </lineage>
</organism>
<dbReference type="InterPro" id="IPR015943">
    <property type="entry name" value="WD40/YVTN_repeat-like_dom_sf"/>
</dbReference>
<keyword evidence="2 4" id="KW-0853">WD repeat</keyword>
<dbReference type="InterPro" id="IPR036322">
    <property type="entry name" value="WD40_repeat_dom_sf"/>
</dbReference>
<dbReference type="OrthoDB" id="6262491at2759"/>
<evidence type="ECO:0000256" key="5">
    <source>
        <dbReference type="SAM" id="Coils"/>
    </source>
</evidence>
<dbReference type="PROSITE" id="PS50294">
    <property type="entry name" value="WD_REPEATS_REGION"/>
    <property type="match status" value="2"/>
</dbReference>
<sequence>MAVSENNSWRDDIFRQLRHRNRTQTEFFQDLVACHNKLFDNADALRSENLQLSLQNERLRLESVSLANTSAAGNTTTSIDSRLNERIQHLEQKLLAQQEELTELHRRKGENAQQIIDLNVKLQEKEKLLASKEVGLADSTATITSLRAEIRMYENSIKELENLNQTIRDEHQALQLAFASLEDKLRKAQEENRQLLERLIHYKTKDAEKMNEENDNFLKKKHAKVQKELEEACKDMKGIAMDDPSDVPIFQSALPKQVCVKFDAHEGEVNAVKWGPDHHIVATGGADRKVQLWDISKGSYKSRGVLVGSNASVMSVDFDSTGTLLLGASNDFASRVWSVADLRLR</sequence>
<evidence type="ECO:0000256" key="3">
    <source>
        <dbReference type="ARBA" id="ARBA00022737"/>
    </source>
</evidence>
<dbReference type="PROSITE" id="PS50082">
    <property type="entry name" value="WD_REPEATS_2"/>
    <property type="match status" value="2"/>
</dbReference>
<dbReference type="AlphaFoldDB" id="A0A8K0DAM7"/>